<evidence type="ECO:0000313" key="5">
    <source>
        <dbReference type="Proteomes" id="UP000076482"/>
    </source>
</evidence>
<dbReference type="Pfam" id="PF01145">
    <property type="entry name" value="Band_7"/>
    <property type="match status" value="1"/>
</dbReference>
<dbReference type="SMART" id="SM00244">
    <property type="entry name" value="PHB"/>
    <property type="match status" value="1"/>
</dbReference>
<dbReference type="InterPro" id="IPR036013">
    <property type="entry name" value="Band_7/SPFH_dom_sf"/>
</dbReference>
<protein>
    <submittedName>
        <fullName evidence="4">Prohibitin</fullName>
    </submittedName>
</protein>
<dbReference type="PATRIC" id="fig|1396.535.peg.4140"/>
<dbReference type="GO" id="GO:0016020">
    <property type="term" value="C:membrane"/>
    <property type="evidence" value="ECO:0007669"/>
    <property type="project" value="InterPro"/>
</dbReference>
<gene>
    <name evidence="4" type="ORF">B4088_0391</name>
</gene>
<dbReference type="Gene3D" id="3.30.479.30">
    <property type="entry name" value="Band 7 domain"/>
    <property type="match status" value="1"/>
</dbReference>
<comment type="caution">
    <text evidence="4">The sequence shown here is derived from an EMBL/GenBank/DDBJ whole genome shotgun (WGS) entry which is preliminary data.</text>
</comment>
<accession>A0A164QN26</accession>
<name>A0A164QN26_BACCE</name>
<dbReference type="CDD" id="cd03401">
    <property type="entry name" value="SPFH_prohibitin"/>
    <property type="match status" value="1"/>
</dbReference>
<keyword evidence="1" id="KW-0175">Coiled coil</keyword>
<reference evidence="4 5" key="1">
    <citation type="submission" date="2015-09" db="EMBL/GenBank/DDBJ databases">
        <title>Bacillus cereus food isolates.</title>
        <authorList>
            <person name="Boekhorst J."/>
        </authorList>
    </citation>
    <scope>NUCLEOTIDE SEQUENCE [LARGE SCALE GENOMIC DNA]</scope>
    <source>
        <strain evidence="4 5">B4088</strain>
    </source>
</reference>
<feature type="coiled-coil region" evidence="1">
    <location>
        <begin position="159"/>
        <end position="246"/>
    </location>
</feature>
<dbReference type="InterPro" id="IPR000163">
    <property type="entry name" value="Prohibitin"/>
</dbReference>
<dbReference type="PANTHER" id="PTHR23222">
    <property type="entry name" value="PROHIBITIN"/>
    <property type="match status" value="1"/>
</dbReference>
<evidence type="ECO:0000256" key="2">
    <source>
        <dbReference type="SAM" id="Phobius"/>
    </source>
</evidence>
<keyword evidence="2" id="KW-1133">Transmembrane helix</keyword>
<sequence length="285" mass="32006">MSTELNVNEKVKGKGKRKILGMVLGLGIVITAFSSFTIIPAGHTGVVVQLGKVQPKVFYEGLNFKIPFIQDVVKMETRVMKMEEDQAASTKDLQTVNTHVAVNYRLNPDTVNKVYKDIGLDYVNRIIDPAVSEALKAVTAEYQSDGLITKREEVSEKVKKELKEKIAKYGIVLEELNIKSFKYSAEFDKSIESKQRAEQMALKAQRDLERIQIEAKQKVAQAEAEAKSLQLKKQEITQQLVDLKKIEVEEKALDVQEKAINKWNGQMPNVTGSATPFFDVTGMVK</sequence>
<dbReference type="PRINTS" id="PR00679">
    <property type="entry name" value="PROHIBITIN"/>
</dbReference>
<evidence type="ECO:0000256" key="1">
    <source>
        <dbReference type="SAM" id="Coils"/>
    </source>
</evidence>
<evidence type="ECO:0000259" key="3">
    <source>
        <dbReference type="SMART" id="SM00244"/>
    </source>
</evidence>
<dbReference type="PANTHER" id="PTHR23222:SF0">
    <property type="entry name" value="PROHIBITIN 1"/>
    <property type="match status" value="1"/>
</dbReference>
<dbReference type="InterPro" id="IPR001107">
    <property type="entry name" value="Band_7"/>
</dbReference>
<proteinExistence type="predicted"/>
<keyword evidence="2" id="KW-0472">Membrane</keyword>
<feature type="domain" description="Band 7" evidence="3">
    <location>
        <begin position="34"/>
        <end position="195"/>
    </location>
</feature>
<feature type="transmembrane region" description="Helical" evidence="2">
    <location>
        <begin position="19"/>
        <end position="39"/>
    </location>
</feature>
<organism evidence="4 5">
    <name type="scientific">Bacillus cereus</name>
    <dbReference type="NCBI Taxonomy" id="1396"/>
    <lineage>
        <taxon>Bacteria</taxon>
        <taxon>Bacillati</taxon>
        <taxon>Bacillota</taxon>
        <taxon>Bacilli</taxon>
        <taxon>Bacillales</taxon>
        <taxon>Bacillaceae</taxon>
        <taxon>Bacillus</taxon>
        <taxon>Bacillus cereus group</taxon>
    </lineage>
</organism>
<dbReference type="AlphaFoldDB" id="A0A164QN26"/>
<dbReference type="EMBL" id="LJKE01000015">
    <property type="protein sequence ID" value="KZD71930.1"/>
    <property type="molecule type" value="Genomic_DNA"/>
</dbReference>
<dbReference type="Proteomes" id="UP000076482">
    <property type="component" value="Unassembled WGS sequence"/>
</dbReference>
<evidence type="ECO:0000313" key="4">
    <source>
        <dbReference type="EMBL" id="KZD71930.1"/>
    </source>
</evidence>
<keyword evidence="2" id="KW-0812">Transmembrane</keyword>
<dbReference type="SUPFAM" id="SSF117892">
    <property type="entry name" value="Band 7/SPFH domain"/>
    <property type="match status" value="1"/>
</dbReference>
<dbReference type="RefSeq" id="WP_063259623.1">
    <property type="nucleotide sequence ID" value="NZ_LJKE01000015.1"/>
</dbReference>